<dbReference type="SUPFAM" id="SSF46785">
    <property type="entry name" value="Winged helix' DNA-binding domain"/>
    <property type="match status" value="1"/>
</dbReference>
<reference evidence="2 3" key="1">
    <citation type="submission" date="2016-01" db="EMBL/GenBank/DDBJ databases">
        <title>The new phylogeny of the genus Mycobacterium.</title>
        <authorList>
            <person name="Tarcisio F."/>
            <person name="Conor M."/>
            <person name="Antonella G."/>
            <person name="Elisabetta G."/>
            <person name="Giulia F.S."/>
            <person name="Sara T."/>
            <person name="Anna F."/>
            <person name="Clotilde B."/>
            <person name="Roberto B."/>
            <person name="Veronica D.S."/>
            <person name="Fabio R."/>
            <person name="Monica P."/>
            <person name="Olivier J."/>
            <person name="Enrico T."/>
            <person name="Nicola S."/>
        </authorList>
    </citation>
    <scope>NUCLEOTIDE SEQUENCE [LARGE SCALE GENOMIC DNA]</scope>
    <source>
        <strain evidence="2 3">DSM 45176</strain>
    </source>
</reference>
<dbReference type="InterPro" id="IPR052509">
    <property type="entry name" value="Metal_resp_DNA-bind_regulator"/>
</dbReference>
<dbReference type="InterPro" id="IPR005149">
    <property type="entry name" value="Tscrpt_reg_PadR_N"/>
</dbReference>
<evidence type="ECO:0000259" key="1">
    <source>
        <dbReference type="Pfam" id="PF03551"/>
    </source>
</evidence>
<feature type="domain" description="Transcription regulator PadR N-terminal" evidence="1">
    <location>
        <begin position="31"/>
        <end position="77"/>
    </location>
</feature>
<dbReference type="PANTHER" id="PTHR33169:SF14">
    <property type="entry name" value="TRANSCRIPTIONAL REGULATOR RV3488"/>
    <property type="match status" value="1"/>
</dbReference>
<name>A0A1X2CCH5_9MYCO</name>
<protein>
    <recommendedName>
        <fullName evidence="1">Transcription regulator PadR N-terminal domain-containing protein</fullName>
    </recommendedName>
</protein>
<dbReference type="InterPro" id="IPR036390">
    <property type="entry name" value="WH_DNA-bd_sf"/>
</dbReference>
<evidence type="ECO:0000313" key="2">
    <source>
        <dbReference type="EMBL" id="ORW73626.1"/>
    </source>
</evidence>
<dbReference type="PANTHER" id="PTHR33169">
    <property type="entry name" value="PADR-FAMILY TRANSCRIPTIONAL REGULATOR"/>
    <property type="match status" value="1"/>
</dbReference>
<dbReference type="RefSeq" id="WP_085251494.1">
    <property type="nucleotide sequence ID" value="NZ_CAJMWJ010000004.1"/>
</dbReference>
<dbReference type="OrthoDB" id="9814826at2"/>
<organism evidence="2 3">
    <name type="scientific">Mycobacterium riyadhense</name>
    <dbReference type="NCBI Taxonomy" id="486698"/>
    <lineage>
        <taxon>Bacteria</taxon>
        <taxon>Bacillati</taxon>
        <taxon>Actinomycetota</taxon>
        <taxon>Actinomycetes</taxon>
        <taxon>Mycobacteriales</taxon>
        <taxon>Mycobacteriaceae</taxon>
        <taxon>Mycobacterium</taxon>
    </lineage>
</organism>
<accession>A0A1X2CCH5</accession>
<dbReference type="InterPro" id="IPR036388">
    <property type="entry name" value="WH-like_DNA-bd_sf"/>
</dbReference>
<comment type="caution">
    <text evidence="2">The sequence shown here is derived from an EMBL/GenBank/DDBJ whole genome shotgun (WGS) entry which is preliminary data.</text>
</comment>
<gene>
    <name evidence="2" type="ORF">AWC22_23930</name>
</gene>
<dbReference type="Proteomes" id="UP000193087">
    <property type="component" value="Unassembled WGS sequence"/>
</dbReference>
<evidence type="ECO:0000313" key="3">
    <source>
        <dbReference type="Proteomes" id="UP000193087"/>
    </source>
</evidence>
<dbReference type="EMBL" id="LQPQ01000128">
    <property type="protein sequence ID" value="ORW73626.1"/>
    <property type="molecule type" value="Genomic_DNA"/>
</dbReference>
<dbReference type="AlphaFoldDB" id="A0A1X2CCH5"/>
<sequence>MQVGGLVKLANTSSKTGYPTPPRVGPLLEEGRVDFGNLYRLLRSLEAEGLVSSSWNDDLPGPLKRTYELTSEGAALLGAWAASLRAAAQRIDAVLQRYDAIATRIEEIQEGEQQP</sequence>
<keyword evidence="3" id="KW-1185">Reference proteome</keyword>
<dbReference type="GeneID" id="93497761"/>
<proteinExistence type="predicted"/>
<dbReference type="Gene3D" id="1.10.10.10">
    <property type="entry name" value="Winged helix-like DNA-binding domain superfamily/Winged helix DNA-binding domain"/>
    <property type="match status" value="1"/>
</dbReference>
<dbReference type="Pfam" id="PF03551">
    <property type="entry name" value="PadR"/>
    <property type="match status" value="1"/>
</dbReference>